<comment type="subcellular location">
    <subcellularLocation>
        <location evidence="1">Cell membrane</location>
        <topology evidence="1">Multi-pass membrane protein</topology>
    </subcellularLocation>
</comment>
<dbReference type="GO" id="GO:0005886">
    <property type="term" value="C:plasma membrane"/>
    <property type="evidence" value="ECO:0007669"/>
    <property type="project" value="UniProtKB-SubCell"/>
</dbReference>
<organism evidence="11">
    <name type="scientific">Drosophila persimilis</name>
    <name type="common">Fruit fly</name>
    <dbReference type="NCBI Taxonomy" id="7234"/>
    <lineage>
        <taxon>Eukaryota</taxon>
        <taxon>Metazoa</taxon>
        <taxon>Ecdysozoa</taxon>
        <taxon>Arthropoda</taxon>
        <taxon>Hexapoda</taxon>
        <taxon>Insecta</taxon>
        <taxon>Pterygota</taxon>
        <taxon>Neoptera</taxon>
        <taxon>Endopterygota</taxon>
        <taxon>Diptera</taxon>
        <taxon>Brachycera</taxon>
        <taxon>Muscomorpha</taxon>
        <taxon>Ephydroidea</taxon>
        <taxon>Drosophilidae</taxon>
        <taxon>Drosophila</taxon>
        <taxon>Sophophora</taxon>
    </lineage>
</organism>
<accession>B4GB81</accession>
<dbReference type="AlphaFoldDB" id="B4GB81"/>
<evidence type="ECO:0000256" key="3">
    <source>
        <dbReference type="ARBA" id="ARBA00022692"/>
    </source>
</evidence>
<protein>
    <submittedName>
        <fullName evidence="10">GL10570</fullName>
    </submittedName>
</protein>
<evidence type="ECO:0000313" key="11">
    <source>
        <dbReference type="Proteomes" id="UP000008744"/>
    </source>
</evidence>
<dbReference type="PANTHER" id="PTHR42643">
    <property type="entry name" value="IONOTROPIC RECEPTOR 20A-RELATED"/>
    <property type="match status" value="1"/>
</dbReference>
<sequence>MRILWFCLCLWSGGILLASSQQKWQQHREMAKQSADEDIGTLFEVIHVFAGIFGVRNFITFTGHMDLRPSLQQRLMEKFNTPLYVVGSNLGPLNHHYLKATNIVITLFTGLSDPTLSAVNDTLLSRTGSTFLFFHRPATDEEELQHLTDEEMQIFFTMCYRRQFVRSILIFRRENKYEAWTYYYLSKTMTIQKLTTRDSSFQYILRQRKHRFLVQVTNDMPNVFWLNSTGDSNVPGGGNISIGGTLGILMREFMTYINSSMDILPSEGRQSSEYQIGDHSDGRIVDVVANLVEDSNLSETSPVLTDSRICLVVPNRVPVPLTNYTLKLFHPSIRMVMALSIICYAAIKYLANPRRSLLGSLLSSLRLGLGIPLPGRAFANLRLSEVYIEVYSLLGMVIFNSVTQSFLATSLTSGFFEKAITNVATMRASGLRIMTDDPTVPQIFYKNRLPRCLADRLRLVDTDTMIQHFLQLNYSYAYVMRSPNWRVLSLYQQNMKVPKFRMTEKELCTKARLLRLPISTESPLRFAFPQFYIRILESGFLRRWNQMSFHSFRDMMGIKKLPLDTSPFQPLPLAFFKNCFLLYLGGVLSSVLVLIIELLMRPAN</sequence>
<dbReference type="eggNOG" id="ENOG502T9CW">
    <property type="taxonomic scope" value="Eukaryota"/>
</dbReference>
<evidence type="ECO:0000256" key="4">
    <source>
        <dbReference type="ARBA" id="ARBA00022989"/>
    </source>
</evidence>
<keyword evidence="3 8" id="KW-0812">Transmembrane</keyword>
<gene>
    <name evidence="10" type="primary">Dper\GL10570</name>
    <name evidence="10" type="ORF">Dper_GL10570</name>
</gene>
<evidence type="ECO:0000256" key="7">
    <source>
        <dbReference type="ARBA" id="ARBA00023180"/>
    </source>
</evidence>
<evidence type="ECO:0000256" key="6">
    <source>
        <dbReference type="ARBA" id="ARBA00023170"/>
    </source>
</evidence>
<keyword evidence="4 8" id="KW-1133">Transmembrane helix</keyword>
<keyword evidence="11" id="KW-1185">Reference proteome</keyword>
<dbReference type="HOGENOM" id="CLU_452904_0_0_1"/>
<keyword evidence="5 8" id="KW-0472">Membrane</keyword>
<dbReference type="PhylomeDB" id="B4GB81"/>
<evidence type="ECO:0000256" key="2">
    <source>
        <dbReference type="ARBA" id="ARBA00022475"/>
    </source>
</evidence>
<proteinExistence type="predicted"/>
<dbReference type="EMBL" id="CH479181">
    <property type="protein sequence ID" value="EDW32183.1"/>
    <property type="molecule type" value="Genomic_DNA"/>
</dbReference>
<keyword evidence="2" id="KW-1003">Cell membrane</keyword>
<reference evidence="10 11" key="1">
    <citation type="journal article" date="2007" name="Nature">
        <title>Evolution of genes and genomes on the Drosophila phylogeny.</title>
        <authorList>
            <consortium name="Drosophila 12 Genomes Consortium"/>
            <person name="Clark A.G."/>
            <person name="Eisen M.B."/>
            <person name="Smith D.R."/>
            <person name="Bergman C.M."/>
            <person name="Oliver B."/>
            <person name="Markow T.A."/>
            <person name="Kaufman T.C."/>
            <person name="Kellis M."/>
            <person name="Gelbart W."/>
            <person name="Iyer V.N."/>
            <person name="Pollard D.A."/>
            <person name="Sackton T.B."/>
            <person name="Larracuente A.M."/>
            <person name="Singh N.D."/>
            <person name="Abad J.P."/>
            <person name="Abt D.N."/>
            <person name="Adryan B."/>
            <person name="Aguade M."/>
            <person name="Akashi H."/>
            <person name="Anderson W.W."/>
            <person name="Aquadro C.F."/>
            <person name="Ardell D.H."/>
            <person name="Arguello R."/>
            <person name="Artieri C.G."/>
            <person name="Barbash D.A."/>
            <person name="Barker D."/>
            <person name="Barsanti P."/>
            <person name="Batterham P."/>
            <person name="Batzoglou S."/>
            <person name="Begun D."/>
            <person name="Bhutkar A."/>
            <person name="Blanco E."/>
            <person name="Bosak S.A."/>
            <person name="Bradley R.K."/>
            <person name="Brand A.D."/>
            <person name="Brent M.R."/>
            <person name="Brooks A.N."/>
            <person name="Brown R.H."/>
            <person name="Butlin R.K."/>
            <person name="Caggese C."/>
            <person name="Calvi B.R."/>
            <person name="Bernardo de Carvalho A."/>
            <person name="Caspi A."/>
            <person name="Castrezana S."/>
            <person name="Celniker S.E."/>
            <person name="Chang J.L."/>
            <person name="Chapple C."/>
            <person name="Chatterji S."/>
            <person name="Chinwalla A."/>
            <person name="Civetta A."/>
            <person name="Clifton S.W."/>
            <person name="Comeron J.M."/>
            <person name="Costello J.C."/>
            <person name="Coyne J.A."/>
            <person name="Daub J."/>
            <person name="David R.G."/>
            <person name="Delcher A.L."/>
            <person name="Delehaunty K."/>
            <person name="Do C.B."/>
            <person name="Ebling H."/>
            <person name="Edwards K."/>
            <person name="Eickbush T."/>
            <person name="Evans J.D."/>
            <person name="Filipski A."/>
            <person name="Findeiss S."/>
            <person name="Freyhult E."/>
            <person name="Fulton L."/>
            <person name="Fulton R."/>
            <person name="Garcia A.C."/>
            <person name="Gardiner A."/>
            <person name="Garfield D.A."/>
            <person name="Garvin B.E."/>
            <person name="Gibson G."/>
            <person name="Gilbert D."/>
            <person name="Gnerre S."/>
            <person name="Godfrey J."/>
            <person name="Good R."/>
            <person name="Gotea V."/>
            <person name="Gravely B."/>
            <person name="Greenberg A.J."/>
            <person name="Griffiths-Jones S."/>
            <person name="Gross S."/>
            <person name="Guigo R."/>
            <person name="Gustafson E.A."/>
            <person name="Haerty W."/>
            <person name="Hahn M.W."/>
            <person name="Halligan D.L."/>
            <person name="Halpern A.L."/>
            <person name="Halter G.M."/>
            <person name="Han M.V."/>
            <person name="Heger A."/>
            <person name="Hillier L."/>
            <person name="Hinrichs A.S."/>
            <person name="Holmes I."/>
            <person name="Hoskins R.A."/>
            <person name="Hubisz M.J."/>
            <person name="Hultmark D."/>
            <person name="Huntley M.A."/>
            <person name="Jaffe D.B."/>
            <person name="Jagadeeshan S."/>
            <person name="Jeck W.R."/>
            <person name="Johnson J."/>
            <person name="Jones C.D."/>
            <person name="Jordan W.C."/>
            <person name="Karpen G.H."/>
            <person name="Kataoka E."/>
            <person name="Keightley P.D."/>
            <person name="Kheradpour P."/>
            <person name="Kirkness E.F."/>
            <person name="Koerich L.B."/>
            <person name="Kristiansen K."/>
            <person name="Kudrna D."/>
            <person name="Kulathinal R.J."/>
            <person name="Kumar S."/>
            <person name="Kwok R."/>
            <person name="Lander E."/>
            <person name="Langley C.H."/>
            <person name="Lapoint R."/>
            <person name="Lazzaro B.P."/>
            <person name="Lee S.J."/>
            <person name="Levesque L."/>
            <person name="Li R."/>
            <person name="Lin C.F."/>
            <person name="Lin M.F."/>
            <person name="Lindblad-Toh K."/>
            <person name="Llopart A."/>
            <person name="Long M."/>
            <person name="Low L."/>
            <person name="Lozovsky E."/>
            <person name="Lu J."/>
            <person name="Luo M."/>
            <person name="Machado C.A."/>
            <person name="Makalowski W."/>
            <person name="Marzo M."/>
            <person name="Matsuda M."/>
            <person name="Matzkin L."/>
            <person name="McAllister B."/>
            <person name="McBride C.S."/>
            <person name="McKernan B."/>
            <person name="McKernan K."/>
            <person name="Mendez-Lago M."/>
            <person name="Minx P."/>
            <person name="Mollenhauer M.U."/>
            <person name="Montooth K."/>
            <person name="Mount S.M."/>
            <person name="Mu X."/>
            <person name="Myers E."/>
            <person name="Negre B."/>
            <person name="Newfeld S."/>
            <person name="Nielsen R."/>
            <person name="Noor M.A."/>
            <person name="O'Grady P."/>
            <person name="Pachter L."/>
            <person name="Papaceit M."/>
            <person name="Parisi M.J."/>
            <person name="Parisi M."/>
            <person name="Parts L."/>
            <person name="Pedersen J.S."/>
            <person name="Pesole G."/>
            <person name="Phillippy A.M."/>
            <person name="Ponting C.P."/>
            <person name="Pop M."/>
            <person name="Porcelli D."/>
            <person name="Powell J.R."/>
            <person name="Prohaska S."/>
            <person name="Pruitt K."/>
            <person name="Puig M."/>
            <person name="Quesneville H."/>
            <person name="Ram K.R."/>
            <person name="Rand D."/>
            <person name="Rasmussen M.D."/>
            <person name="Reed L.K."/>
            <person name="Reenan R."/>
            <person name="Reily A."/>
            <person name="Remington K.A."/>
            <person name="Rieger T.T."/>
            <person name="Ritchie M.G."/>
            <person name="Robin C."/>
            <person name="Rogers Y.H."/>
            <person name="Rohde C."/>
            <person name="Rozas J."/>
            <person name="Rubenfield M.J."/>
            <person name="Ruiz A."/>
            <person name="Russo S."/>
            <person name="Salzberg S.L."/>
            <person name="Sanchez-Gracia A."/>
            <person name="Saranga D.J."/>
            <person name="Sato H."/>
            <person name="Schaeffer S.W."/>
            <person name="Schatz M.C."/>
            <person name="Schlenke T."/>
            <person name="Schwartz R."/>
            <person name="Segarra C."/>
            <person name="Singh R.S."/>
            <person name="Sirot L."/>
            <person name="Sirota M."/>
            <person name="Sisneros N.B."/>
            <person name="Smith C.D."/>
            <person name="Smith T.F."/>
            <person name="Spieth J."/>
            <person name="Stage D.E."/>
            <person name="Stark A."/>
            <person name="Stephan W."/>
            <person name="Strausberg R.L."/>
            <person name="Strempel S."/>
            <person name="Sturgill D."/>
            <person name="Sutton G."/>
            <person name="Sutton G.G."/>
            <person name="Tao W."/>
            <person name="Teichmann S."/>
            <person name="Tobari Y.N."/>
            <person name="Tomimura Y."/>
            <person name="Tsolas J.M."/>
            <person name="Valente V.L."/>
            <person name="Venter E."/>
            <person name="Venter J.C."/>
            <person name="Vicario S."/>
            <person name="Vieira F.G."/>
            <person name="Vilella A.J."/>
            <person name="Villasante A."/>
            <person name="Walenz B."/>
            <person name="Wang J."/>
            <person name="Wasserman M."/>
            <person name="Watts T."/>
            <person name="Wilson D."/>
            <person name="Wilson R.K."/>
            <person name="Wing R.A."/>
            <person name="Wolfner M.F."/>
            <person name="Wong A."/>
            <person name="Wong G.K."/>
            <person name="Wu C.I."/>
            <person name="Wu G."/>
            <person name="Yamamoto D."/>
            <person name="Yang H.P."/>
            <person name="Yang S.P."/>
            <person name="Yorke J.A."/>
            <person name="Yoshida K."/>
            <person name="Zdobnov E."/>
            <person name="Zhang P."/>
            <person name="Zhang Y."/>
            <person name="Zimin A.V."/>
            <person name="Baldwin J."/>
            <person name="Abdouelleil A."/>
            <person name="Abdulkadir J."/>
            <person name="Abebe A."/>
            <person name="Abera B."/>
            <person name="Abreu J."/>
            <person name="Acer S.C."/>
            <person name="Aftuck L."/>
            <person name="Alexander A."/>
            <person name="An P."/>
            <person name="Anderson E."/>
            <person name="Anderson S."/>
            <person name="Arachi H."/>
            <person name="Azer M."/>
            <person name="Bachantsang P."/>
            <person name="Barry A."/>
            <person name="Bayul T."/>
            <person name="Berlin A."/>
            <person name="Bessette D."/>
            <person name="Bloom T."/>
            <person name="Blye J."/>
            <person name="Boguslavskiy L."/>
            <person name="Bonnet C."/>
            <person name="Boukhgalter B."/>
            <person name="Bourzgui I."/>
            <person name="Brown A."/>
            <person name="Cahill P."/>
            <person name="Channer S."/>
            <person name="Cheshatsang Y."/>
            <person name="Chuda L."/>
            <person name="Citroen M."/>
            <person name="Collymore A."/>
            <person name="Cooke P."/>
            <person name="Costello M."/>
            <person name="D'Aco K."/>
            <person name="Daza R."/>
            <person name="De Haan G."/>
            <person name="DeGray S."/>
            <person name="DeMaso C."/>
            <person name="Dhargay N."/>
            <person name="Dooley K."/>
            <person name="Dooley E."/>
            <person name="Doricent M."/>
            <person name="Dorje P."/>
            <person name="Dorjee K."/>
            <person name="Dupes A."/>
            <person name="Elong R."/>
            <person name="Falk J."/>
            <person name="Farina A."/>
            <person name="Faro S."/>
            <person name="Ferguson D."/>
            <person name="Fisher S."/>
            <person name="Foley C.D."/>
            <person name="Franke A."/>
            <person name="Friedrich D."/>
            <person name="Gadbois L."/>
            <person name="Gearin G."/>
            <person name="Gearin C.R."/>
            <person name="Giannoukos G."/>
            <person name="Goode T."/>
            <person name="Graham J."/>
            <person name="Grandbois E."/>
            <person name="Grewal S."/>
            <person name="Gyaltsen K."/>
            <person name="Hafez N."/>
            <person name="Hagos B."/>
            <person name="Hall J."/>
            <person name="Henson C."/>
            <person name="Hollinger A."/>
            <person name="Honan T."/>
            <person name="Huard M.D."/>
            <person name="Hughes L."/>
            <person name="Hurhula B."/>
            <person name="Husby M.E."/>
            <person name="Kamat A."/>
            <person name="Kanga B."/>
            <person name="Kashin S."/>
            <person name="Khazanovich D."/>
            <person name="Kisner P."/>
            <person name="Lance K."/>
            <person name="Lara M."/>
            <person name="Lee W."/>
            <person name="Lennon N."/>
            <person name="Letendre F."/>
            <person name="LeVine R."/>
            <person name="Lipovsky A."/>
            <person name="Liu X."/>
            <person name="Liu J."/>
            <person name="Liu S."/>
            <person name="Lokyitsang T."/>
            <person name="Lokyitsang Y."/>
            <person name="Lubonja R."/>
            <person name="Lui A."/>
            <person name="MacDonald P."/>
            <person name="Magnisalis V."/>
            <person name="Maru K."/>
            <person name="Matthews C."/>
            <person name="McCusker W."/>
            <person name="McDonough S."/>
            <person name="Mehta T."/>
            <person name="Meldrim J."/>
            <person name="Meneus L."/>
            <person name="Mihai O."/>
            <person name="Mihalev A."/>
            <person name="Mihova T."/>
            <person name="Mittelman R."/>
            <person name="Mlenga V."/>
            <person name="Montmayeur A."/>
            <person name="Mulrain L."/>
            <person name="Navidi A."/>
            <person name="Naylor J."/>
            <person name="Negash T."/>
            <person name="Nguyen T."/>
            <person name="Nguyen N."/>
            <person name="Nicol R."/>
            <person name="Norbu C."/>
            <person name="Norbu N."/>
            <person name="Novod N."/>
            <person name="O'Neill B."/>
            <person name="Osman S."/>
            <person name="Markiewicz E."/>
            <person name="Oyono O.L."/>
            <person name="Patti C."/>
            <person name="Phunkhang P."/>
            <person name="Pierre F."/>
            <person name="Priest M."/>
            <person name="Raghuraman S."/>
            <person name="Rege F."/>
            <person name="Reyes R."/>
            <person name="Rise C."/>
            <person name="Rogov P."/>
            <person name="Ross K."/>
            <person name="Ryan E."/>
            <person name="Settipalli S."/>
            <person name="Shea T."/>
            <person name="Sherpa N."/>
            <person name="Shi L."/>
            <person name="Shih D."/>
            <person name="Sparrow T."/>
            <person name="Spaulding J."/>
            <person name="Stalker J."/>
            <person name="Stange-Thomann N."/>
            <person name="Stavropoulos S."/>
            <person name="Stone C."/>
            <person name="Strader C."/>
            <person name="Tesfaye S."/>
            <person name="Thomson T."/>
            <person name="Thoulutsang Y."/>
            <person name="Thoulutsang D."/>
            <person name="Topham K."/>
            <person name="Topping I."/>
            <person name="Tsamla T."/>
            <person name="Vassiliev H."/>
            <person name="Vo A."/>
            <person name="Wangchuk T."/>
            <person name="Wangdi T."/>
            <person name="Weiand M."/>
            <person name="Wilkinson J."/>
            <person name="Wilson A."/>
            <person name="Yadav S."/>
            <person name="Young G."/>
            <person name="Yu Q."/>
            <person name="Zembek L."/>
            <person name="Zhong D."/>
            <person name="Zimmer A."/>
            <person name="Zwirko Z."/>
            <person name="Jaffe D.B."/>
            <person name="Alvarez P."/>
            <person name="Brockman W."/>
            <person name="Butler J."/>
            <person name="Chin C."/>
            <person name="Gnerre S."/>
            <person name="Grabherr M."/>
            <person name="Kleber M."/>
            <person name="Mauceli E."/>
            <person name="MacCallum I."/>
        </authorList>
    </citation>
    <scope>NUCLEOTIDE SEQUENCE [LARGE SCALE GENOMIC DNA]</scope>
    <source>
        <strain evidence="11">MSH-3 / Tucson 14011-0111.49</strain>
    </source>
</reference>
<name>B4GB81_DROPE</name>
<feature type="transmembrane region" description="Helical" evidence="8">
    <location>
        <begin position="580"/>
        <end position="600"/>
    </location>
</feature>
<dbReference type="OMA" id="FWYNSSE"/>
<dbReference type="InterPro" id="IPR052192">
    <property type="entry name" value="Insect_Ionotropic_Sensory_Rcpt"/>
</dbReference>
<evidence type="ECO:0000313" key="10">
    <source>
        <dbReference type="EMBL" id="EDW32183.1"/>
    </source>
</evidence>
<dbReference type="STRING" id="7234.B4GB81"/>
<dbReference type="PANTHER" id="PTHR42643:SF39">
    <property type="entry name" value="IONOTROPIC RECEPTOR 56A-RELATED"/>
    <property type="match status" value="1"/>
</dbReference>
<keyword evidence="7" id="KW-0325">Glycoprotein</keyword>
<keyword evidence="6" id="KW-0675">Receptor</keyword>
<evidence type="ECO:0000256" key="1">
    <source>
        <dbReference type="ARBA" id="ARBA00004651"/>
    </source>
</evidence>
<evidence type="ECO:0000256" key="9">
    <source>
        <dbReference type="SAM" id="SignalP"/>
    </source>
</evidence>
<evidence type="ECO:0000256" key="5">
    <source>
        <dbReference type="ARBA" id="ARBA00023136"/>
    </source>
</evidence>
<evidence type="ECO:0000256" key="8">
    <source>
        <dbReference type="SAM" id="Phobius"/>
    </source>
</evidence>
<dbReference type="Proteomes" id="UP000008744">
    <property type="component" value="Unassembled WGS sequence"/>
</dbReference>
<keyword evidence="9" id="KW-0732">Signal</keyword>
<feature type="signal peptide" evidence="9">
    <location>
        <begin position="1"/>
        <end position="20"/>
    </location>
</feature>
<feature type="chain" id="PRO_5002803414" evidence="9">
    <location>
        <begin position="21"/>
        <end position="604"/>
    </location>
</feature>